<evidence type="ECO:0000313" key="2">
    <source>
        <dbReference type="Proteomes" id="UP001302602"/>
    </source>
</evidence>
<reference evidence="1" key="1">
    <citation type="journal article" date="2023" name="Mol. Phylogenet. Evol.">
        <title>Genome-scale phylogeny and comparative genomics of the fungal order Sordariales.</title>
        <authorList>
            <person name="Hensen N."/>
            <person name="Bonometti L."/>
            <person name="Westerberg I."/>
            <person name="Brannstrom I.O."/>
            <person name="Guillou S."/>
            <person name="Cros-Aarteil S."/>
            <person name="Calhoun S."/>
            <person name="Haridas S."/>
            <person name="Kuo A."/>
            <person name="Mondo S."/>
            <person name="Pangilinan J."/>
            <person name="Riley R."/>
            <person name="LaButti K."/>
            <person name="Andreopoulos B."/>
            <person name="Lipzen A."/>
            <person name="Chen C."/>
            <person name="Yan M."/>
            <person name="Daum C."/>
            <person name="Ng V."/>
            <person name="Clum A."/>
            <person name="Steindorff A."/>
            <person name="Ohm R.A."/>
            <person name="Martin F."/>
            <person name="Silar P."/>
            <person name="Natvig D.O."/>
            <person name="Lalanne C."/>
            <person name="Gautier V."/>
            <person name="Ament-Velasquez S.L."/>
            <person name="Kruys A."/>
            <person name="Hutchinson M.I."/>
            <person name="Powell A.J."/>
            <person name="Barry K."/>
            <person name="Miller A.N."/>
            <person name="Grigoriev I.V."/>
            <person name="Debuchy R."/>
            <person name="Gladieux P."/>
            <person name="Hiltunen Thoren M."/>
            <person name="Johannesson H."/>
        </authorList>
    </citation>
    <scope>NUCLEOTIDE SEQUENCE</scope>
    <source>
        <strain evidence="1">CBS 731.68</strain>
    </source>
</reference>
<protein>
    <submittedName>
        <fullName evidence="1">Uncharacterized protein</fullName>
    </submittedName>
</protein>
<accession>A0AAN6Z6U5</accession>
<name>A0AAN6Z6U5_9PEZI</name>
<comment type="caution">
    <text evidence="1">The sequence shown here is derived from an EMBL/GenBank/DDBJ whole genome shotgun (WGS) entry which is preliminary data.</text>
</comment>
<evidence type="ECO:0000313" key="1">
    <source>
        <dbReference type="EMBL" id="KAK4127207.1"/>
    </source>
</evidence>
<gene>
    <name evidence="1" type="ORF">N657DRAFT_198504</name>
</gene>
<organism evidence="1 2">
    <name type="scientific">Parathielavia appendiculata</name>
    <dbReference type="NCBI Taxonomy" id="2587402"/>
    <lineage>
        <taxon>Eukaryota</taxon>
        <taxon>Fungi</taxon>
        <taxon>Dikarya</taxon>
        <taxon>Ascomycota</taxon>
        <taxon>Pezizomycotina</taxon>
        <taxon>Sordariomycetes</taxon>
        <taxon>Sordariomycetidae</taxon>
        <taxon>Sordariales</taxon>
        <taxon>Chaetomiaceae</taxon>
        <taxon>Parathielavia</taxon>
    </lineage>
</organism>
<dbReference type="GeneID" id="87822949"/>
<dbReference type="RefSeq" id="XP_062650978.1">
    <property type="nucleotide sequence ID" value="XM_062786183.1"/>
</dbReference>
<dbReference type="Proteomes" id="UP001302602">
    <property type="component" value="Unassembled WGS sequence"/>
</dbReference>
<dbReference type="AlphaFoldDB" id="A0AAN6Z6U5"/>
<keyword evidence="2" id="KW-1185">Reference proteome</keyword>
<sequence>MWSGQPLVLAQSNPHLVKPNALSRPPEKRCPPCNPILRSCHLEIPRLVIAFCVSCLLLQLVTAAVGEPQRQLLQCRISLSPSARFPAFPTPYLSYAR</sequence>
<dbReference type="EMBL" id="MU853224">
    <property type="protein sequence ID" value="KAK4127207.1"/>
    <property type="molecule type" value="Genomic_DNA"/>
</dbReference>
<reference evidence="1" key="2">
    <citation type="submission" date="2023-05" db="EMBL/GenBank/DDBJ databases">
        <authorList>
            <consortium name="Lawrence Berkeley National Laboratory"/>
            <person name="Steindorff A."/>
            <person name="Hensen N."/>
            <person name="Bonometti L."/>
            <person name="Westerberg I."/>
            <person name="Brannstrom I.O."/>
            <person name="Guillou S."/>
            <person name="Cros-Aarteil S."/>
            <person name="Calhoun S."/>
            <person name="Haridas S."/>
            <person name="Kuo A."/>
            <person name="Mondo S."/>
            <person name="Pangilinan J."/>
            <person name="Riley R."/>
            <person name="Labutti K."/>
            <person name="Andreopoulos B."/>
            <person name="Lipzen A."/>
            <person name="Chen C."/>
            <person name="Yanf M."/>
            <person name="Daum C."/>
            <person name="Ng V."/>
            <person name="Clum A."/>
            <person name="Ohm R."/>
            <person name="Martin F."/>
            <person name="Silar P."/>
            <person name="Natvig D."/>
            <person name="Lalanne C."/>
            <person name="Gautier V."/>
            <person name="Ament-Velasquez S.L."/>
            <person name="Kruys A."/>
            <person name="Hutchinson M.I."/>
            <person name="Powell A.J."/>
            <person name="Barry K."/>
            <person name="Miller A.N."/>
            <person name="Grigoriev I.V."/>
            <person name="Debuchy R."/>
            <person name="Gladieux P."/>
            <person name="Thoren M.H."/>
            <person name="Johannesson H."/>
        </authorList>
    </citation>
    <scope>NUCLEOTIDE SEQUENCE</scope>
    <source>
        <strain evidence="1">CBS 731.68</strain>
    </source>
</reference>
<proteinExistence type="predicted"/>